<reference evidence="1" key="1">
    <citation type="submission" date="2015-04" db="UniProtKB">
        <authorList>
            <consortium name="EnsemblPlants"/>
        </authorList>
    </citation>
    <scope>IDENTIFICATION</scope>
</reference>
<dbReference type="EnsemblPlants" id="OMERI11G00140.1">
    <property type="protein sequence ID" value="OMERI11G00140.1"/>
    <property type="gene ID" value="OMERI11G00140"/>
</dbReference>
<sequence>MVVEVSYWELSDGEMAVALLAVVGKRRWAGSTQGETGVNQQWRMQWGTWGTSRVEDRRRVLLWKRIRWRSVHRCLFFKHVRSTLTIARCTNTTSSMPLYALRPSLRLSLLVSFDTGAILKLVDNLARTVLAAPLCASSRVVPRLGKPGVIPCSPVSPSLSSAHHFTPWSLEQSCARTTTLRCPLCVLWLGYLWGLEGQPEERGRGEAVFREMVVEGSYRKLSDGEMAVALLAVVGKRRWAQHSGKRASTNSGACNGRCLFFKHVHSTLTTARCTDTTSSMPLYALRPSLRLSLLVSFDTGAILKLVDNLARTVLAAPLCASSRVVPRLGKPGVIPCSPVSPSLSSAHHFSPWSLEPSRARTTTLRCPLCVLWLGYLVISTTDFSYIDRSYSMHGFIDHGYFLPFTLATSITTHKAIICVEHSPGIFL</sequence>
<organism evidence="1">
    <name type="scientific">Oryza meridionalis</name>
    <dbReference type="NCBI Taxonomy" id="40149"/>
    <lineage>
        <taxon>Eukaryota</taxon>
        <taxon>Viridiplantae</taxon>
        <taxon>Streptophyta</taxon>
        <taxon>Embryophyta</taxon>
        <taxon>Tracheophyta</taxon>
        <taxon>Spermatophyta</taxon>
        <taxon>Magnoliopsida</taxon>
        <taxon>Liliopsida</taxon>
        <taxon>Poales</taxon>
        <taxon>Poaceae</taxon>
        <taxon>BOP clade</taxon>
        <taxon>Oryzoideae</taxon>
        <taxon>Oryzeae</taxon>
        <taxon>Oryzinae</taxon>
        <taxon>Oryza</taxon>
    </lineage>
</organism>
<proteinExistence type="predicted"/>
<dbReference type="Gramene" id="OMERI11G00140.1">
    <property type="protein sequence ID" value="OMERI11G00140.1"/>
    <property type="gene ID" value="OMERI11G00140"/>
</dbReference>
<dbReference type="Proteomes" id="UP000008021">
    <property type="component" value="Chromosome 11"/>
</dbReference>
<accession>A0A0E0F175</accession>
<dbReference type="AlphaFoldDB" id="A0A0E0F175"/>
<evidence type="ECO:0000313" key="2">
    <source>
        <dbReference type="Proteomes" id="UP000008021"/>
    </source>
</evidence>
<keyword evidence="2" id="KW-1185">Reference proteome</keyword>
<protein>
    <submittedName>
        <fullName evidence="1">Uncharacterized protein</fullName>
    </submittedName>
</protein>
<evidence type="ECO:0000313" key="1">
    <source>
        <dbReference type="EnsemblPlants" id="OMERI11G00140.1"/>
    </source>
</evidence>
<dbReference type="HOGENOM" id="CLU_643081_0_0_1"/>
<reference evidence="1" key="2">
    <citation type="submission" date="2018-05" db="EMBL/GenBank/DDBJ databases">
        <title>OmerRS3 (Oryza meridionalis Reference Sequence Version 3).</title>
        <authorList>
            <person name="Zhang J."/>
            <person name="Kudrna D."/>
            <person name="Lee S."/>
            <person name="Talag J."/>
            <person name="Welchert J."/>
            <person name="Wing R.A."/>
        </authorList>
    </citation>
    <scope>NUCLEOTIDE SEQUENCE [LARGE SCALE GENOMIC DNA]</scope>
    <source>
        <strain evidence="1">cv. OR44</strain>
    </source>
</reference>
<name>A0A0E0F175_9ORYZ</name>